<evidence type="ECO:0000313" key="1">
    <source>
        <dbReference type="EMBL" id="GAA2427668.1"/>
    </source>
</evidence>
<protein>
    <submittedName>
        <fullName evidence="1">Uncharacterized protein</fullName>
    </submittedName>
</protein>
<gene>
    <name evidence="1" type="ORF">GCM10010191_45730</name>
</gene>
<dbReference type="Proteomes" id="UP001501231">
    <property type="component" value="Unassembled WGS sequence"/>
</dbReference>
<sequence>MPGSGTGRVGGDREIAERLDVAKISYERLDDLALAARVRRGCELWRWPGSGRHMLALQGEQIGDAEHAGFSAQWKDSTMAGVAITVDASRRGA</sequence>
<reference evidence="1 2" key="1">
    <citation type="journal article" date="2019" name="Int. J. Syst. Evol. Microbiol.">
        <title>The Global Catalogue of Microorganisms (GCM) 10K type strain sequencing project: providing services to taxonomists for standard genome sequencing and annotation.</title>
        <authorList>
            <consortium name="The Broad Institute Genomics Platform"/>
            <consortium name="The Broad Institute Genome Sequencing Center for Infectious Disease"/>
            <person name="Wu L."/>
            <person name="Ma J."/>
        </authorList>
    </citation>
    <scope>NUCLEOTIDE SEQUENCE [LARGE SCALE GENOMIC DNA]</scope>
    <source>
        <strain evidence="1 2">JCM 3325</strain>
    </source>
</reference>
<accession>A0ABN3JDJ2</accession>
<proteinExistence type="predicted"/>
<comment type="caution">
    <text evidence="1">The sequence shown here is derived from an EMBL/GenBank/DDBJ whole genome shotgun (WGS) entry which is preliminary data.</text>
</comment>
<organism evidence="1 2">
    <name type="scientific">Actinomadura vinacea</name>
    <dbReference type="NCBI Taxonomy" id="115336"/>
    <lineage>
        <taxon>Bacteria</taxon>
        <taxon>Bacillati</taxon>
        <taxon>Actinomycetota</taxon>
        <taxon>Actinomycetes</taxon>
        <taxon>Streptosporangiales</taxon>
        <taxon>Thermomonosporaceae</taxon>
        <taxon>Actinomadura</taxon>
    </lineage>
</organism>
<keyword evidence="2" id="KW-1185">Reference proteome</keyword>
<name>A0ABN3JDJ2_9ACTN</name>
<evidence type="ECO:0000313" key="2">
    <source>
        <dbReference type="Proteomes" id="UP001501231"/>
    </source>
</evidence>
<dbReference type="EMBL" id="BAAARW010000016">
    <property type="protein sequence ID" value="GAA2427668.1"/>
    <property type="molecule type" value="Genomic_DNA"/>
</dbReference>